<gene>
    <name evidence="1" type="ORF">H9Q79_14450</name>
</gene>
<dbReference type="InterPro" id="IPR021243">
    <property type="entry name" value="DUF2804"/>
</dbReference>
<protein>
    <submittedName>
        <fullName evidence="1">DUF2804 domain-containing protein</fullName>
    </submittedName>
</protein>
<keyword evidence="2" id="KW-1185">Reference proteome</keyword>
<dbReference type="KEGG" id="whj:H9Q79_14450"/>
<dbReference type="AlphaFoldDB" id="A0A7G9GB94"/>
<evidence type="ECO:0000313" key="2">
    <source>
        <dbReference type="Proteomes" id="UP000515860"/>
    </source>
</evidence>
<dbReference type="RefSeq" id="WP_249328597.1">
    <property type="nucleotide sequence ID" value="NZ_CP060635.1"/>
</dbReference>
<dbReference type="PANTHER" id="PTHR35868:SF3">
    <property type="entry name" value="DUF2804 DOMAIN-CONTAINING PROTEIN"/>
    <property type="match status" value="1"/>
</dbReference>
<sequence>MEDHKQTEITQPQPLLDDQGHLLNPGYCKRNHYIYNKENIKKHRWRIKEWDYYMISDGRYMTELNFYNISIFAAMIADVIDLKTGKHYNDLVMEPSYPDKYKMSHAADKPFQFSYYKFGRKAEFITDASSHKLFFKGKYRRKDFKIDITGKRLPDQESITVATPFKNPHCFFYTQKLNCIQAGGTIKIAGQTIKYDPKDTYMVMDWGRGVWPWRNTWYWSNGSTVIDGKLFGFELTWGFGDESAATETAVFYDGKCHKIGRVSLEKDPEKERWMKPWHFISEDGRLDLTLTPGYHRSNGLIFLKLIGMKSNQVFGKFNGSVLLDDGTRIEVKEMPAFAEKVYNCW</sequence>
<name>A0A7G9GB94_9FIRM</name>
<dbReference type="PANTHER" id="PTHR35868">
    <property type="entry name" value="DUF2804 DOMAIN-CONTAINING PROTEIN-RELATED"/>
    <property type="match status" value="1"/>
</dbReference>
<reference evidence="1 2" key="1">
    <citation type="submission" date="2020-08" db="EMBL/GenBank/DDBJ databases">
        <authorList>
            <person name="Liu C."/>
            <person name="Sun Q."/>
        </authorList>
    </citation>
    <scope>NUCLEOTIDE SEQUENCE [LARGE SCALE GENOMIC DNA]</scope>
    <source>
        <strain evidence="1 2">NSJ-29</strain>
    </source>
</reference>
<proteinExistence type="predicted"/>
<dbReference type="EMBL" id="CP060635">
    <property type="protein sequence ID" value="QNM08076.1"/>
    <property type="molecule type" value="Genomic_DNA"/>
</dbReference>
<dbReference type="Proteomes" id="UP000515860">
    <property type="component" value="Chromosome"/>
</dbReference>
<dbReference type="Pfam" id="PF10974">
    <property type="entry name" value="DUF2804"/>
    <property type="match status" value="1"/>
</dbReference>
<accession>A0A7G9GB94</accession>
<evidence type="ECO:0000313" key="1">
    <source>
        <dbReference type="EMBL" id="QNM08076.1"/>
    </source>
</evidence>
<organism evidence="1 2">
    <name type="scientific">Wansuia hejianensis</name>
    <dbReference type="NCBI Taxonomy" id="2763667"/>
    <lineage>
        <taxon>Bacteria</taxon>
        <taxon>Bacillati</taxon>
        <taxon>Bacillota</taxon>
        <taxon>Clostridia</taxon>
        <taxon>Lachnospirales</taxon>
        <taxon>Lachnospiraceae</taxon>
        <taxon>Wansuia</taxon>
    </lineage>
</organism>